<evidence type="ECO:0008006" key="3">
    <source>
        <dbReference type="Google" id="ProtNLM"/>
    </source>
</evidence>
<gene>
    <name evidence="1" type="ORF">HMPREF0645_2474</name>
</gene>
<comment type="caution">
    <text evidence="1">The sequence shown here is derived from an EMBL/GenBank/DDBJ whole genome shotgun (WGS) entry which is preliminary data.</text>
</comment>
<dbReference type="eggNOG" id="ENOG5032ZJK">
    <property type="taxonomic scope" value="Bacteria"/>
</dbReference>
<organism evidence="1 2">
    <name type="scientific">Hallella bergensis DSM 17361</name>
    <dbReference type="NCBI Taxonomy" id="585502"/>
    <lineage>
        <taxon>Bacteria</taxon>
        <taxon>Pseudomonadati</taxon>
        <taxon>Bacteroidota</taxon>
        <taxon>Bacteroidia</taxon>
        <taxon>Bacteroidales</taxon>
        <taxon>Prevotellaceae</taxon>
        <taxon>Hallella</taxon>
    </lineage>
</organism>
<accession>D1PZT9</accession>
<reference evidence="1 2" key="1">
    <citation type="submission" date="2009-10" db="EMBL/GenBank/DDBJ databases">
        <authorList>
            <person name="Qin X."/>
            <person name="Bachman B."/>
            <person name="Battles P."/>
            <person name="Bell A."/>
            <person name="Bess C."/>
            <person name="Bickham C."/>
            <person name="Chaboub L."/>
            <person name="Chen D."/>
            <person name="Coyle M."/>
            <person name="Deiros D.R."/>
            <person name="Dinh H."/>
            <person name="Forbes L."/>
            <person name="Fowler G."/>
            <person name="Francisco L."/>
            <person name="Fu Q."/>
            <person name="Gubbala S."/>
            <person name="Hale W."/>
            <person name="Han Y."/>
            <person name="Hemphill L."/>
            <person name="Highlander S.K."/>
            <person name="Hirani K."/>
            <person name="Hogues M."/>
            <person name="Jackson L."/>
            <person name="Jakkamsetti A."/>
            <person name="Javaid M."/>
            <person name="Jiang H."/>
            <person name="Korchina V."/>
            <person name="Kovar C."/>
            <person name="Lara F."/>
            <person name="Lee S."/>
            <person name="Mata R."/>
            <person name="Mathew T."/>
            <person name="Moen C."/>
            <person name="Morales K."/>
            <person name="Munidasa M."/>
            <person name="Nazareth L."/>
            <person name="Ngo R."/>
            <person name="Nguyen L."/>
            <person name="Okwuonu G."/>
            <person name="Ongeri F."/>
            <person name="Patil S."/>
            <person name="Petrosino J."/>
            <person name="Pham C."/>
            <person name="Pham P."/>
            <person name="Pu L.-L."/>
            <person name="Puazo M."/>
            <person name="Raj R."/>
            <person name="Reid J."/>
            <person name="Rouhana J."/>
            <person name="Saada N."/>
            <person name="Shang Y."/>
            <person name="Simmons D."/>
            <person name="Thornton R."/>
            <person name="Warren J."/>
            <person name="Weissenberger G."/>
            <person name="Zhang J."/>
            <person name="Zhang L."/>
            <person name="Zhou C."/>
            <person name="Zhu D."/>
            <person name="Muzny D."/>
            <person name="Worley K."/>
            <person name="Gibbs R."/>
        </authorList>
    </citation>
    <scope>NUCLEOTIDE SEQUENCE [LARGE SCALE GENOMIC DNA]</scope>
    <source>
        <strain evidence="1 2">DSM 17361</strain>
    </source>
</reference>
<dbReference type="OrthoDB" id="164329at2"/>
<protein>
    <recommendedName>
        <fullName evidence="3">Nitrous oxide-stimulated promoter</fullName>
    </recommendedName>
</protein>
<dbReference type="Pfam" id="PF11756">
    <property type="entry name" value="YgbA_NO"/>
    <property type="match status" value="1"/>
</dbReference>
<evidence type="ECO:0000313" key="2">
    <source>
        <dbReference type="Proteomes" id="UP000003160"/>
    </source>
</evidence>
<proteinExistence type="predicted"/>
<dbReference type="RefSeq" id="WP_007175425.1">
    <property type="nucleotide sequence ID" value="NZ_GG704786.1"/>
</dbReference>
<name>D1PZT9_9BACT</name>
<sequence length="117" mass="13572">MNNRIKEEKKVVEQMIALYCRRNEGNASLCAACNELLKYALERLDHCKYGCDKPTCKKCPIHCYRPDMRVRITAIMRWAGPRMMLYHPVSAAKHLLRELHTRSLKTSRSTGFQGTTN</sequence>
<evidence type="ECO:0000313" key="1">
    <source>
        <dbReference type="EMBL" id="EFA43121.1"/>
    </source>
</evidence>
<keyword evidence="2" id="KW-1185">Reference proteome</keyword>
<dbReference type="EMBL" id="ACKS01000091">
    <property type="protein sequence ID" value="EFA43121.1"/>
    <property type="molecule type" value="Genomic_DNA"/>
</dbReference>
<dbReference type="InterPro" id="IPR020483">
    <property type="entry name" value="Uncharacterised_YgbA"/>
</dbReference>
<dbReference type="HOGENOM" id="CLU_138593_1_0_10"/>
<dbReference type="NCBIfam" id="NF007714">
    <property type="entry name" value="PRK10410.1-2"/>
    <property type="match status" value="1"/>
</dbReference>
<dbReference type="AlphaFoldDB" id="D1PZT9"/>
<dbReference type="Proteomes" id="UP000003160">
    <property type="component" value="Unassembled WGS sequence"/>
</dbReference>